<keyword evidence="7" id="KW-0832">Ubl conjugation</keyword>
<dbReference type="EMBL" id="JACEFF010000207">
    <property type="protein sequence ID" value="KAH9641996.1"/>
    <property type="molecule type" value="Genomic_DNA"/>
</dbReference>
<protein>
    <recommendedName>
        <fullName evidence="11">Box C/D snoRNA protein 1</fullName>
    </recommendedName>
    <alternativeName>
        <fullName evidence="12">Zinc finger HIT domain-containing protein 6</fullName>
    </alternativeName>
</protein>
<dbReference type="GO" id="GO:0008270">
    <property type="term" value="F:zinc ion binding"/>
    <property type="evidence" value="ECO:0007669"/>
    <property type="project" value="UniProtKB-UniRule"/>
</dbReference>
<dbReference type="GO" id="GO:0048254">
    <property type="term" value="P:snoRNA localization"/>
    <property type="evidence" value="ECO:0007669"/>
    <property type="project" value="TreeGrafter"/>
</dbReference>
<comment type="caution">
    <text evidence="16">The sequence shown here is derived from an EMBL/GenBank/DDBJ whole genome shotgun (WGS) entry which is preliminary data.</text>
</comment>
<dbReference type="Pfam" id="PF04438">
    <property type="entry name" value="zf-HIT"/>
    <property type="match status" value="1"/>
</dbReference>
<comment type="function">
    <text evidence="8">Required for box C/D snoRNAs accumulation involved in snoRNA processing, snoRNA transport to the nucleolus and ribosome biogenesis.</text>
</comment>
<evidence type="ECO:0000256" key="14">
    <source>
        <dbReference type="SAM" id="MobiDB-lite"/>
    </source>
</evidence>
<proteinExistence type="inferred from homology"/>
<dbReference type="InterPro" id="IPR007529">
    <property type="entry name" value="Znf_HIT"/>
</dbReference>
<evidence type="ECO:0000259" key="15">
    <source>
        <dbReference type="PROSITE" id="PS51083"/>
    </source>
</evidence>
<comment type="subunit">
    <text evidence="10">Interacts with FBL, SNU13, NOP58, NUFIP1, RUVBL1, RUVBL2 and TAF9. Interacts (via HIT-type zinc finger) with the RUVBL1/RUVBL2 complex in the presence of ADP.</text>
</comment>
<comment type="similarity">
    <text evidence="9">Belongs to the BCD1 family.</text>
</comment>
<organism evidence="16 17">
    <name type="scientific">Spodoptera exigua</name>
    <name type="common">Beet armyworm</name>
    <name type="synonym">Noctua fulgens</name>
    <dbReference type="NCBI Taxonomy" id="7107"/>
    <lineage>
        <taxon>Eukaryota</taxon>
        <taxon>Metazoa</taxon>
        <taxon>Ecdysozoa</taxon>
        <taxon>Arthropoda</taxon>
        <taxon>Hexapoda</taxon>
        <taxon>Insecta</taxon>
        <taxon>Pterygota</taxon>
        <taxon>Neoptera</taxon>
        <taxon>Endopterygota</taxon>
        <taxon>Lepidoptera</taxon>
        <taxon>Glossata</taxon>
        <taxon>Ditrysia</taxon>
        <taxon>Noctuoidea</taxon>
        <taxon>Noctuidae</taxon>
        <taxon>Amphipyrinae</taxon>
        <taxon>Spodoptera</taxon>
    </lineage>
</organism>
<evidence type="ECO:0000256" key="4">
    <source>
        <dbReference type="ARBA" id="ARBA00022723"/>
    </source>
</evidence>
<dbReference type="Pfam" id="PF25790">
    <property type="entry name" value="BCD1"/>
    <property type="match status" value="1"/>
</dbReference>
<dbReference type="CDD" id="cd23023">
    <property type="entry name" value="zf-HIT_BCD1"/>
    <property type="match status" value="1"/>
</dbReference>
<evidence type="ECO:0000256" key="3">
    <source>
        <dbReference type="ARBA" id="ARBA00022553"/>
    </source>
</evidence>
<dbReference type="SUPFAM" id="SSF144232">
    <property type="entry name" value="HIT/MYND zinc finger-like"/>
    <property type="match status" value="1"/>
</dbReference>
<accession>A0A922MRM9</accession>
<dbReference type="FunFam" id="3.30.60.190:FF:000001">
    <property type="entry name" value="box C/D snoRNA protein 1"/>
    <property type="match status" value="1"/>
</dbReference>
<dbReference type="PANTHER" id="PTHR13483:SF3">
    <property type="entry name" value="BOX C_D SNORNA PROTEIN 1"/>
    <property type="match status" value="1"/>
</dbReference>
<evidence type="ECO:0000256" key="1">
    <source>
        <dbReference type="ARBA" id="ARBA00022499"/>
    </source>
</evidence>
<evidence type="ECO:0000256" key="2">
    <source>
        <dbReference type="ARBA" id="ARBA00022517"/>
    </source>
</evidence>
<dbReference type="GO" id="GO:0000463">
    <property type="term" value="P:maturation of LSU-rRNA from tricistronic rRNA transcript (SSU-rRNA, 5.8S rRNA, LSU-rRNA)"/>
    <property type="evidence" value="ECO:0007669"/>
    <property type="project" value="TreeGrafter"/>
</dbReference>
<keyword evidence="5 13" id="KW-0863">Zinc-finger</keyword>
<feature type="compositionally biased region" description="Polar residues" evidence="14">
    <location>
        <begin position="300"/>
        <end position="311"/>
    </location>
</feature>
<evidence type="ECO:0000256" key="7">
    <source>
        <dbReference type="ARBA" id="ARBA00022843"/>
    </source>
</evidence>
<name>A0A922MRM9_SPOEX</name>
<feature type="compositionally biased region" description="Basic and acidic residues" evidence="14">
    <location>
        <begin position="368"/>
        <end position="383"/>
    </location>
</feature>
<feature type="domain" description="HIT-type" evidence="15">
    <location>
        <begin position="21"/>
        <end position="55"/>
    </location>
</feature>
<evidence type="ECO:0000256" key="13">
    <source>
        <dbReference type="PROSITE-ProRule" id="PRU00453"/>
    </source>
</evidence>
<dbReference type="InterPro" id="IPR057721">
    <property type="entry name" value="BCD1_alpha/beta"/>
</dbReference>
<evidence type="ECO:0000256" key="9">
    <source>
        <dbReference type="ARBA" id="ARBA00049654"/>
    </source>
</evidence>
<dbReference type="Proteomes" id="UP000814243">
    <property type="component" value="Unassembled WGS sequence"/>
</dbReference>
<sequence>MSSSSDSDSEHEHEVNRLGDCEVCGKNKAKYTCPKCEVKTCCLDCVRIHKKELECDGIRDRTKFIRIKDFTDTNLLSDYRLLEECARFVYGVKIDEKKKYTRVDKELPIYLFKLKMAARQRGTALQFLAQNFSRHKVNTTRYNKKNNIINWRVEWVFPNVESEPLKFVDERCAEHKRLSELLDKYLNPDALPFEGSKALTYYKAVGFSGVKILLRAEKVKGSGRKFFELDPSESLAENLSGKCIVEFPIVFVVLKDHAYNFEIVTPEDEIEEKINTNTEQVGTTSIENITPVLNGKPDTVANTESKTNGNAEHSRKRPRQLLTEKVAQEKKMEIEKEIKAARKKKPKNLLFTTGYSSEESMDDGDSGDEVKTLQEKSRNLINY</sequence>
<dbReference type="Gene3D" id="3.30.60.190">
    <property type="match status" value="1"/>
</dbReference>
<keyword evidence="1" id="KW-1017">Isopeptide bond</keyword>
<reference evidence="16" key="1">
    <citation type="journal article" date="2021" name="G3 (Bethesda)">
        <title>Genome and transcriptome analysis of the beet armyworm Spodoptera exigua reveals targets for pest control. .</title>
        <authorList>
            <person name="Simon S."/>
            <person name="Breeschoten T."/>
            <person name="Jansen H.J."/>
            <person name="Dirks R.P."/>
            <person name="Schranz M.E."/>
            <person name="Ros V.I.D."/>
        </authorList>
    </citation>
    <scope>NUCLEOTIDE SEQUENCE</scope>
    <source>
        <strain evidence="16">TB_SE_WUR_2020</strain>
    </source>
</reference>
<evidence type="ECO:0000313" key="16">
    <source>
        <dbReference type="EMBL" id="KAH9641996.1"/>
    </source>
</evidence>
<feature type="region of interest" description="Disordered" evidence="14">
    <location>
        <begin position="291"/>
        <end position="319"/>
    </location>
</feature>
<evidence type="ECO:0000256" key="6">
    <source>
        <dbReference type="ARBA" id="ARBA00022833"/>
    </source>
</evidence>
<gene>
    <name evidence="16" type="ORF">HF086_010508</name>
</gene>
<feature type="region of interest" description="Disordered" evidence="14">
    <location>
        <begin position="349"/>
        <end position="383"/>
    </location>
</feature>
<keyword evidence="4" id="KW-0479">Metal-binding</keyword>
<dbReference type="InterPro" id="IPR051639">
    <property type="entry name" value="BCD1"/>
</dbReference>
<dbReference type="PROSITE" id="PS51083">
    <property type="entry name" value="ZF_HIT"/>
    <property type="match status" value="1"/>
</dbReference>
<keyword evidence="6" id="KW-0862">Zinc</keyword>
<dbReference type="GO" id="GO:0000492">
    <property type="term" value="P:box C/D snoRNP assembly"/>
    <property type="evidence" value="ECO:0007669"/>
    <property type="project" value="TreeGrafter"/>
</dbReference>
<evidence type="ECO:0000256" key="10">
    <source>
        <dbReference type="ARBA" id="ARBA00061949"/>
    </source>
</evidence>
<dbReference type="GO" id="GO:0005634">
    <property type="term" value="C:nucleus"/>
    <property type="evidence" value="ECO:0007669"/>
    <property type="project" value="TreeGrafter"/>
</dbReference>
<dbReference type="AlphaFoldDB" id="A0A922MRM9"/>
<dbReference type="GO" id="GO:0070761">
    <property type="term" value="C:pre-snoRNP complex"/>
    <property type="evidence" value="ECO:0007669"/>
    <property type="project" value="TreeGrafter"/>
</dbReference>
<evidence type="ECO:0000256" key="8">
    <source>
        <dbReference type="ARBA" id="ARBA00049598"/>
    </source>
</evidence>
<evidence type="ECO:0000256" key="11">
    <source>
        <dbReference type="ARBA" id="ARBA00068630"/>
    </source>
</evidence>
<evidence type="ECO:0000256" key="5">
    <source>
        <dbReference type="ARBA" id="ARBA00022771"/>
    </source>
</evidence>
<keyword evidence="3" id="KW-0597">Phosphoprotein</keyword>
<evidence type="ECO:0000313" key="17">
    <source>
        <dbReference type="Proteomes" id="UP000814243"/>
    </source>
</evidence>
<evidence type="ECO:0000256" key="12">
    <source>
        <dbReference type="ARBA" id="ARBA00077531"/>
    </source>
</evidence>
<keyword evidence="2" id="KW-0690">Ribosome biogenesis</keyword>
<dbReference type="PANTHER" id="PTHR13483">
    <property type="entry name" value="BOX C_D SNORNA PROTEIN 1-RELATED"/>
    <property type="match status" value="1"/>
</dbReference>